<dbReference type="AlphaFoldDB" id="A6JX38"/>
<evidence type="ECO:0000313" key="2">
    <source>
        <dbReference type="Proteomes" id="UP000234681"/>
    </source>
</evidence>
<proteinExistence type="predicted"/>
<accession>A6JX38</accession>
<reference evidence="1 2" key="1">
    <citation type="submission" date="2005-09" db="EMBL/GenBank/DDBJ databases">
        <authorList>
            <person name="Mural R.J."/>
            <person name="Li P.W."/>
            <person name="Adams M.D."/>
            <person name="Amanatides P.G."/>
            <person name="Baden-Tillson H."/>
            <person name="Barnstead M."/>
            <person name="Chin S.H."/>
            <person name="Dew I."/>
            <person name="Evans C.A."/>
            <person name="Ferriera S."/>
            <person name="Flanigan M."/>
            <person name="Fosler C."/>
            <person name="Glodek A."/>
            <person name="Gu Z."/>
            <person name="Holt R.A."/>
            <person name="Jennings D."/>
            <person name="Kraft C.L."/>
            <person name="Lu F."/>
            <person name="Nguyen T."/>
            <person name="Nusskern D.R."/>
            <person name="Pfannkoch C.M."/>
            <person name="Sitter C."/>
            <person name="Sutton G.G."/>
            <person name="Venter J.C."/>
            <person name="Wang Z."/>
            <person name="Woodage T."/>
            <person name="Zheng X.H."/>
            <person name="Zhong F."/>
        </authorList>
    </citation>
    <scope>NUCLEOTIDE SEQUENCE [LARGE SCALE GENOMIC DNA]</scope>
    <source>
        <strain>BN</strain>
        <strain evidence="2">Sprague-Dawley</strain>
    </source>
</reference>
<protein>
    <submittedName>
        <fullName evidence="1">RCG32144</fullName>
    </submittedName>
</protein>
<evidence type="ECO:0000313" key="1">
    <source>
        <dbReference type="EMBL" id="EDL96571.1"/>
    </source>
</evidence>
<sequence length="22" mass="2439">MVGTWGSVWDPVMFAQPQESAD</sequence>
<dbReference type="Proteomes" id="UP000234681">
    <property type="component" value="Chromosome 3"/>
</dbReference>
<gene>
    <name evidence="1" type="ORF">rCG_32144</name>
</gene>
<name>A6JX38_RAT</name>
<dbReference type="EMBL" id="CH474005">
    <property type="protein sequence ID" value="EDL96571.1"/>
    <property type="molecule type" value="Genomic_DNA"/>
</dbReference>
<organism evidence="1 2">
    <name type="scientific">Rattus norvegicus</name>
    <name type="common">Rat</name>
    <dbReference type="NCBI Taxonomy" id="10116"/>
    <lineage>
        <taxon>Eukaryota</taxon>
        <taxon>Metazoa</taxon>
        <taxon>Chordata</taxon>
        <taxon>Craniata</taxon>
        <taxon>Vertebrata</taxon>
        <taxon>Euteleostomi</taxon>
        <taxon>Mammalia</taxon>
        <taxon>Eutheria</taxon>
        <taxon>Euarchontoglires</taxon>
        <taxon>Glires</taxon>
        <taxon>Rodentia</taxon>
        <taxon>Myomorpha</taxon>
        <taxon>Muroidea</taxon>
        <taxon>Muridae</taxon>
        <taxon>Murinae</taxon>
        <taxon>Rattus</taxon>
    </lineage>
</organism>